<dbReference type="InterPro" id="IPR044640">
    <property type="entry name" value="RU2A"/>
</dbReference>
<name>A0A8J6E1K6_9EUKA</name>
<evidence type="ECO:0000256" key="7">
    <source>
        <dbReference type="SAM" id="MobiDB-lite"/>
    </source>
</evidence>
<dbReference type="PANTHER" id="PTHR10552:SF6">
    <property type="entry name" value="U2 SMALL NUCLEAR RIBONUCLEOPROTEIN A"/>
    <property type="match status" value="1"/>
</dbReference>
<evidence type="ECO:0000256" key="1">
    <source>
        <dbReference type="ARBA" id="ARBA00004123"/>
    </source>
</evidence>
<dbReference type="GO" id="GO:0005686">
    <property type="term" value="C:U2 snRNP"/>
    <property type="evidence" value="ECO:0007669"/>
    <property type="project" value="TreeGrafter"/>
</dbReference>
<dbReference type="EMBL" id="JAHDYR010000062">
    <property type="protein sequence ID" value="KAG9390757.1"/>
    <property type="molecule type" value="Genomic_DNA"/>
</dbReference>
<feature type="compositionally biased region" description="Acidic residues" evidence="7">
    <location>
        <begin position="346"/>
        <end position="358"/>
    </location>
</feature>
<sequence>MPPITRDLLLKRTEHRFATEDPQLLREVEEIALHQQHIKKIELLKEYMPHLTQLLLQNNDIRKIENLTGLPRIKYLNLALNKISRLSGLSRVEDLEKLDLMCNYLYQLHEISHLRSLPNLKHLTLMGNPVTDFPDYREYVVLVLGSQLDTLDGTNIVTSEKVAAELRKDEIMAAAEAWDAKAKPPAIPEDDEERQEHGAVPNNRKAREDKINSLLEPYKTESGGLAPDGRRLQKNEAGWHWEFAEDSKLQTVTLTVDISPEIQSTAVDIDSEPDHVKLTTKSGNKSYLLLLNLPHEVQPSQCHAIRVQCTGQLILTWPVANGTVIPRPAKAVTITDRAEEVGQNSDSEDDFSDLPDLE</sequence>
<comment type="similarity">
    <text evidence="6">Belongs to the tilB family.</text>
</comment>
<keyword evidence="3" id="KW-0677">Repeat</keyword>
<dbReference type="Pfam" id="PF14580">
    <property type="entry name" value="LRR_9"/>
    <property type="match status" value="1"/>
</dbReference>
<evidence type="ECO:0000256" key="4">
    <source>
        <dbReference type="ARBA" id="ARBA00023242"/>
    </source>
</evidence>
<dbReference type="InterPro" id="IPR032675">
    <property type="entry name" value="LRR_dom_sf"/>
</dbReference>
<evidence type="ECO:0000313" key="10">
    <source>
        <dbReference type="Proteomes" id="UP000717585"/>
    </source>
</evidence>
<keyword evidence="2" id="KW-0433">Leucine-rich repeat</keyword>
<comment type="similarity">
    <text evidence="5">Belongs to the U2 small nuclear ribonucleoprotein A family.</text>
</comment>
<dbReference type="OrthoDB" id="10250990at2759"/>
<feature type="domain" description="Dynein axonemal assembly factor 11-like CS" evidence="8">
    <location>
        <begin position="201"/>
        <end position="318"/>
    </location>
</feature>
<dbReference type="SUPFAM" id="SSF52058">
    <property type="entry name" value="L domain-like"/>
    <property type="match status" value="1"/>
</dbReference>
<organism evidence="9 10">
    <name type="scientific">Carpediemonas membranifera</name>
    <dbReference type="NCBI Taxonomy" id="201153"/>
    <lineage>
        <taxon>Eukaryota</taxon>
        <taxon>Metamonada</taxon>
        <taxon>Carpediemonas-like organisms</taxon>
        <taxon>Carpediemonas</taxon>
    </lineage>
</organism>
<accession>A0A8J6E1K6</accession>
<proteinExistence type="inferred from homology"/>
<dbReference type="GO" id="GO:0005737">
    <property type="term" value="C:cytoplasm"/>
    <property type="evidence" value="ECO:0007669"/>
    <property type="project" value="UniProtKB-ARBA"/>
</dbReference>
<dbReference type="Gene3D" id="3.80.10.10">
    <property type="entry name" value="Ribonuclease Inhibitor"/>
    <property type="match status" value="1"/>
</dbReference>
<dbReference type="PROSITE" id="PS51450">
    <property type="entry name" value="LRR"/>
    <property type="match status" value="3"/>
</dbReference>
<feature type="region of interest" description="Disordered" evidence="7">
    <location>
        <begin position="337"/>
        <end position="358"/>
    </location>
</feature>
<feature type="region of interest" description="Disordered" evidence="7">
    <location>
        <begin position="178"/>
        <end position="203"/>
    </location>
</feature>
<keyword evidence="4" id="KW-0539">Nucleus</keyword>
<evidence type="ECO:0000256" key="3">
    <source>
        <dbReference type="ARBA" id="ARBA00022737"/>
    </source>
</evidence>
<evidence type="ECO:0000256" key="5">
    <source>
        <dbReference type="ARBA" id="ARBA00024196"/>
    </source>
</evidence>
<evidence type="ECO:0000259" key="8">
    <source>
        <dbReference type="Pfam" id="PF23602"/>
    </source>
</evidence>
<reference evidence="9" key="1">
    <citation type="submission" date="2021-05" db="EMBL/GenBank/DDBJ databases">
        <title>A free-living protist that lacks canonical eukaryotic 1 DNA replication and segregation systems.</title>
        <authorList>
            <person name="Salas-Leiva D.E."/>
            <person name="Tromer E.C."/>
            <person name="Curtis B.A."/>
            <person name="Jerlstrom-Hultqvist J."/>
            <person name="Kolisko M."/>
            <person name="Yi Z."/>
            <person name="Salas-Leiva J.S."/>
            <person name="Gallot-Lavallee L."/>
            <person name="Kops G.J.P.L."/>
            <person name="Archibald J.M."/>
            <person name="Simpson A.G.B."/>
            <person name="Roger A.J."/>
        </authorList>
    </citation>
    <scope>NUCLEOTIDE SEQUENCE</scope>
    <source>
        <strain evidence="9">BICM</strain>
    </source>
</reference>
<evidence type="ECO:0000313" key="9">
    <source>
        <dbReference type="EMBL" id="KAG9390757.1"/>
    </source>
</evidence>
<dbReference type="AlphaFoldDB" id="A0A8J6E1K6"/>
<dbReference type="Pfam" id="PF23602">
    <property type="entry name" value="CS_DNAAF11_C"/>
    <property type="match status" value="1"/>
</dbReference>
<dbReference type="GO" id="GO:0030620">
    <property type="term" value="F:U2 snRNA binding"/>
    <property type="evidence" value="ECO:0007669"/>
    <property type="project" value="InterPro"/>
</dbReference>
<dbReference type="GO" id="GO:0000398">
    <property type="term" value="P:mRNA splicing, via spliceosome"/>
    <property type="evidence" value="ECO:0007669"/>
    <property type="project" value="InterPro"/>
</dbReference>
<dbReference type="GO" id="GO:0005929">
    <property type="term" value="C:cilium"/>
    <property type="evidence" value="ECO:0007669"/>
    <property type="project" value="UniProtKB-SubCell"/>
</dbReference>
<dbReference type="InterPro" id="IPR001611">
    <property type="entry name" value="Leu-rich_rpt"/>
</dbReference>
<dbReference type="CDD" id="cd06463">
    <property type="entry name" value="p23_like"/>
    <property type="match status" value="1"/>
</dbReference>
<evidence type="ECO:0000256" key="6">
    <source>
        <dbReference type="ARBA" id="ARBA00049982"/>
    </source>
</evidence>
<dbReference type="Proteomes" id="UP000717585">
    <property type="component" value="Unassembled WGS sequence"/>
</dbReference>
<dbReference type="PANTHER" id="PTHR10552">
    <property type="entry name" value="U2 SMALL NUCLEAR RIBONUCLEOPROTEIN A"/>
    <property type="match status" value="1"/>
</dbReference>
<dbReference type="InterPro" id="IPR056496">
    <property type="entry name" value="CS_DNAAF11_C"/>
</dbReference>
<keyword evidence="10" id="KW-1185">Reference proteome</keyword>
<evidence type="ECO:0000256" key="2">
    <source>
        <dbReference type="ARBA" id="ARBA00022614"/>
    </source>
</evidence>
<protein>
    <submittedName>
        <fullName evidence="9">Leucine-rich repeat</fullName>
    </submittedName>
</protein>
<comment type="caution">
    <text evidence="9">The sequence shown here is derived from an EMBL/GenBank/DDBJ whole genome shotgun (WGS) entry which is preliminary data.</text>
</comment>
<comment type="subcellular location">
    <subcellularLocation>
        <location evidence="1">Nucleus</location>
    </subcellularLocation>
</comment>
<gene>
    <name evidence="9" type="ORF">J8273_7010</name>
</gene>